<dbReference type="STRING" id="308745.A0A0F8WSU3"/>
<name>A0A0F8WSU3_9EURO</name>
<evidence type="ECO:0000256" key="1">
    <source>
        <dbReference type="ARBA" id="ARBA00022801"/>
    </source>
</evidence>
<gene>
    <name evidence="3" type="ORF">ARAM_000772</name>
</gene>
<organism evidence="3 4">
    <name type="scientific">Aspergillus rambellii</name>
    <dbReference type="NCBI Taxonomy" id="308745"/>
    <lineage>
        <taxon>Eukaryota</taxon>
        <taxon>Fungi</taxon>
        <taxon>Dikarya</taxon>
        <taxon>Ascomycota</taxon>
        <taxon>Pezizomycotina</taxon>
        <taxon>Eurotiomycetes</taxon>
        <taxon>Eurotiomycetidae</taxon>
        <taxon>Eurotiales</taxon>
        <taxon>Aspergillaceae</taxon>
        <taxon>Aspergillus</taxon>
        <taxon>Aspergillus subgen. Nidulantes</taxon>
    </lineage>
</organism>
<feature type="domain" description="CBM-cenC" evidence="2">
    <location>
        <begin position="4"/>
        <end position="120"/>
    </location>
</feature>
<protein>
    <recommendedName>
        <fullName evidence="2">CBM-cenC domain-containing protein</fullName>
    </recommendedName>
</protein>
<dbReference type="AlphaFoldDB" id="A0A0F8WSU3"/>
<dbReference type="Pfam" id="PF02018">
    <property type="entry name" value="CBM_4_9"/>
    <property type="match status" value="1"/>
</dbReference>
<sequence length="153" mass="16422">MSCNLVANPSFETGSLAPWAASAANVATILSGSTAYSGDYYLQLQTAVGNRGNTVSQRLTHLDRSKNYTVTVEAQVAAYSATYCFVSLYMGHNSTTGLIASDVIDATGEWTEVRGYYMPEHASEVLHIVASCDLEDPSYVGNVLLDDVIFSDC</sequence>
<dbReference type="InterPro" id="IPR003305">
    <property type="entry name" value="CenC_carb-bd"/>
</dbReference>
<dbReference type="Gene3D" id="2.60.120.260">
    <property type="entry name" value="Galactose-binding domain-like"/>
    <property type="match status" value="1"/>
</dbReference>
<evidence type="ECO:0000313" key="3">
    <source>
        <dbReference type="EMBL" id="KKK14312.1"/>
    </source>
</evidence>
<dbReference type="EMBL" id="JZBS01003603">
    <property type="protein sequence ID" value="KKK14312.1"/>
    <property type="molecule type" value="Genomic_DNA"/>
</dbReference>
<dbReference type="InterPro" id="IPR008979">
    <property type="entry name" value="Galactose-bd-like_sf"/>
</dbReference>
<comment type="caution">
    <text evidence="3">The sequence shown here is derived from an EMBL/GenBank/DDBJ whole genome shotgun (WGS) entry which is preliminary data.</text>
</comment>
<dbReference type="SUPFAM" id="SSF49785">
    <property type="entry name" value="Galactose-binding domain-like"/>
    <property type="match status" value="1"/>
</dbReference>
<keyword evidence="4" id="KW-1185">Reference proteome</keyword>
<evidence type="ECO:0000313" key="4">
    <source>
        <dbReference type="Proteomes" id="UP000034291"/>
    </source>
</evidence>
<accession>A0A0F8WSU3</accession>
<evidence type="ECO:0000259" key="2">
    <source>
        <dbReference type="Pfam" id="PF02018"/>
    </source>
</evidence>
<proteinExistence type="predicted"/>
<reference evidence="3 4" key="1">
    <citation type="submission" date="2015-02" db="EMBL/GenBank/DDBJ databases">
        <title>Draft Genome Sequences of Two Closely-Related Aflatoxigenic Aspergillus Species Obtained from the Cote d'Ivoire.</title>
        <authorList>
            <person name="Moore G.G."/>
            <person name="Beltz S.B."/>
            <person name="Mack B.M."/>
        </authorList>
    </citation>
    <scope>NUCLEOTIDE SEQUENCE [LARGE SCALE GENOMIC DNA]</scope>
    <source>
        <strain evidence="3 4">SRRC1468</strain>
    </source>
</reference>
<dbReference type="Proteomes" id="UP000034291">
    <property type="component" value="Unassembled WGS sequence"/>
</dbReference>
<dbReference type="GO" id="GO:0016798">
    <property type="term" value="F:hydrolase activity, acting on glycosyl bonds"/>
    <property type="evidence" value="ECO:0007669"/>
    <property type="project" value="InterPro"/>
</dbReference>
<dbReference type="OrthoDB" id="4240053at2759"/>
<keyword evidence="1" id="KW-0378">Hydrolase</keyword>